<dbReference type="EMBL" id="LT629777">
    <property type="protein sequence ID" value="SDT06222.1"/>
    <property type="molecule type" value="Genomic_DNA"/>
</dbReference>
<sequence>MQQSYYVLSDLNEINEIIIAVGGSLLRVYLLLTQGSPPQNDATEYENLLR</sequence>
<keyword evidence="2" id="KW-1185">Reference proteome</keyword>
<proteinExistence type="predicted"/>
<reference evidence="2" key="1">
    <citation type="submission" date="2016-10" db="EMBL/GenBank/DDBJ databases">
        <authorList>
            <person name="Varghese N."/>
            <person name="Submissions S."/>
        </authorList>
    </citation>
    <scope>NUCLEOTIDE SEQUENCE [LARGE SCALE GENOMIC DNA]</scope>
    <source>
        <strain evidence="2">ATCC 23835</strain>
    </source>
</reference>
<accession>A0A1H1XAH6</accession>
<gene>
    <name evidence="1" type="ORF">SAMN05216598_3813</name>
</gene>
<dbReference type="AlphaFoldDB" id="A0A1H1XAH6"/>
<protein>
    <submittedName>
        <fullName evidence="1">Uncharacterized protein</fullName>
    </submittedName>
</protein>
<name>A0A1H1XAH6_9PSED</name>
<evidence type="ECO:0000313" key="1">
    <source>
        <dbReference type="EMBL" id="SDT06222.1"/>
    </source>
</evidence>
<evidence type="ECO:0000313" key="2">
    <source>
        <dbReference type="Proteomes" id="UP000199524"/>
    </source>
</evidence>
<organism evidence="1 2">
    <name type="scientific">Pseudomonas asplenii</name>
    <dbReference type="NCBI Taxonomy" id="53407"/>
    <lineage>
        <taxon>Bacteria</taxon>
        <taxon>Pseudomonadati</taxon>
        <taxon>Pseudomonadota</taxon>
        <taxon>Gammaproteobacteria</taxon>
        <taxon>Pseudomonadales</taxon>
        <taxon>Pseudomonadaceae</taxon>
        <taxon>Pseudomonas</taxon>
    </lineage>
</organism>
<dbReference type="Proteomes" id="UP000199524">
    <property type="component" value="Chromosome I"/>
</dbReference>